<name>A0A1B3XTE1_9BACI</name>
<gene>
    <name evidence="2" type="ORF">ABE28_019115</name>
</gene>
<keyword evidence="3" id="KW-1185">Reference proteome</keyword>
<evidence type="ECO:0000313" key="3">
    <source>
        <dbReference type="Proteomes" id="UP000077926"/>
    </source>
</evidence>
<dbReference type="Proteomes" id="UP000077926">
    <property type="component" value="Chromosome"/>
</dbReference>
<evidence type="ECO:0000259" key="1">
    <source>
        <dbReference type="Pfam" id="PF00800"/>
    </source>
</evidence>
<dbReference type="GO" id="GO:0009094">
    <property type="term" value="P:L-phenylalanine biosynthetic process"/>
    <property type="evidence" value="ECO:0007669"/>
    <property type="project" value="UniProtKB-UniPathway"/>
</dbReference>
<proteinExistence type="predicted"/>
<dbReference type="RefSeq" id="WP_064465467.1">
    <property type="nucleotide sequence ID" value="NZ_CP017080.1"/>
</dbReference>
<dbReference type="InterPro" id="IPR001086">
    <property type="entry name" value="Preph_deHydtase"/>
</dbReference>
<feature type="domain" description="Prephenate dehydratase" evidence="1">
    <location>
        <begin position="21"/>
        <end position="180"/>
    </location>
</feature>
<dbReference type="GO" id="GO:0004664">
    <property type="term" value="F:prephenate dehydratase activity"/>
    <property type="evidence" value="ECO:0007669"/>
    <property type="project" value="InterPro"/>
</dbReference>
<dbReference type="UniPathway" id="UPA00121">
    <property type="reaction ID" value="UER00345"/>
</dbReference>
<dbReference type="Gene3D" id="3.40.190.10">
    <property type="entry name" value="Periplasmic binding protein-like II"/>
    <property type="match status" value="2"/>
</dbReference>
<dbReference type="EMBL" id="CP017080">
    <property type="protein sequence ID" value="AOH56481.1"/>
    <property type="molecule type" value="Genomic_DNA"/>
</dbReference>
<sequence length="196" mass="22332">MIILNDLTKEKIQTPLKTIKVGTLGPSGTSSEFAANLFMDNYLFNQGIFSELILFQTFEESMENLEKGLLDYIIVPHAYGGINEFYMKSNIDLIQLFRCDTPMYGLAVRKGFPYHKELLDSETIVSHPAPINLLKYFLNTKAKIHTVNSTSVAANLVKESVYNIAITNEVAKEKYGLDFVYQFKHIPMSWSVFGRR</sequence>
<reference evidence="2 3" key="1">
    <citation type="submission" date="2016-08" db="EMBL/GenBank/DDBJ databases">
        <title>Complete genome sequence of Bacillus muralis G25-68, a strain with toxicity to nematodes.</title>
        <authorList>
            <person name="Zheng Z."/>
        </authorList>
    </citation>
    <scope>NUCLEOTIDE SEQUENCE [LARGE SCALE GENOMIC DNA]</scope>
    <source>
        <strain evidence="2 3">G25-68</strain>
    </source>
</reference>
<evidence type="ECO:0000313" key="2">
    <source>
        <dbReference type="EMBL" id="AOH56481.1"/>
    </source>
</evidence>
<dbReference type="AlphaFoldDB" id="A0A1B3XTE1"/>
<protein>
    <submittedName>
        <fullName evidence="2">Bacilysin biosynthesis protein BacA</fullName>
    </submittedName>
</protein>
<organism evidence="2 3">
    <name type="scientific">Peribacillus muralis</name>
    <dbReference type="NCBI Taxonomy" id="264697"/>
    <lineage>
        <taxon>Bacteria</taxon>
        <taxon>Bacillati</taxon>
        <taxon>Bacillota</taxon>
        <taxon>Bacilli</taxon>
        <taxon>Bacillales</taxon>
        <taxon>Bacillaceae</taxon>
        <taxon>Peribacillus</taxon>
    </lineage>
</organism>
<dbReference type="SUPFAM" id="SSF53850">
    <property type="entry name" value="Periplasmic binding protein-like II"/>
    <property type="match status" value="1"/>
</dbReference>
<dbReference type="KEGG" id="bmur:ABE28_019115"/>
<accession>A0A1B3XTE1</accession>
<dbReference type="Pfam" id="PF00800">
    <property type="entry name" value="PDT"/>
    <property type="match status" value="1"/>
</dbReference>
<dbReference type="STRING" id="264697.ABE28_019115"/>